<dbReference type="ExpressionAtlas" id="A0A3Q2H0V8">
    <property type="expression patterns" value="baseline"/>
</dbReference>
<dbReference type="Proteomes" id="UP000002281">
    <property type="component" value="Chromosome 18"/>
</dbReference>
<evidence type="ECO:0000313" key="12">
    <source>
        <dbReference type="Proteomes" id="UP000002281"/>
    </source>
</evidence>
<dbReference type="EC" id="3.1.2.4" evidence="9"/>
<reference evidence="11" key="2">
    <citation type="submission" date="2025-08" db="UniProtKB">
        <authorList>
            <consortium name="Ensembl"/>
        </authorList>
    </citation>
    <scope>IDENTIFICATION</scope>
    <source>
        <strain evidence="11">Thoroughbred</strain>
    </source>
</reference>
<dbReference type="Pfam" id="PF16113">
    <property type="entry name" value="ECH_2"/>
    <property type="match status" value="1"/>
</dbReference>
<keyword evidence="6 9" id="KW-0378">Hydrolase</keyword>
<dbReference type="SUPFAM" id="SSF52096">
    <property type="entry name" value="ClpP/crotonase"/>
    <property type="match status" value="1"/>
</dbReference>
<comment type="function">
    <text evidence="8">Hydrolyzes 3-hydroxyisobutyryl-CoA (HIBYL-CoA), a saline catabolite. Has high activity toward isobutyryl-CoA. Could be an isobutyryl-CoA dehydrogenase that functions in valine catabolism. Also hydrolyzes 3-hydroxypropanoyl-CoA.</text>
</comment>
<evidence type="ECO:0000256" key="3">
    <source>
        <dbReference type="ARBA" id="ARBA00005109"/>
    </source>
</evidence>
<evidence type="ECO:0000259" key="10">
    <source>
        <dbReference type="Pfam" id="PF16113"/>
    </source>
</evidence>
<evidence type="ECO:0000256" key="9">
    <source>
        <dbReference type="RuleBase" id="RU369070"/>
    </source>
</evidence>
<dbReference type="InterPro" id="IPR045004">
    <property type="entry name" value="ECH_dom"/>
</dbReference>
<gene>
    <name evidence="11 13" type="primary">HIBCH</name>
</gene>
<protein>
    <recommendedName>
        <fullName evidence="9">3-hydroxyisobutyryl-CoA hydrolase</fullName>
        <shortName evidence="9">HIB-CoA hydrolase</shortName>
        <shortName evidence="9">HIBYL-CoA-H</shortName>
        <ecNumber evidence="9">3.1.2.4</ecNumber>
    </recommendedName>
    <alternativeName>
        <fullName evidence="9">3-hydroxyisobutyryl-coenzyme A hydrolase</fullName>
    </alternativeName>
</protein>
<dbReference type="VGNC" id="VGNC:51457">
    <property type="gene designation" value="HIBCH"/>
</dbReference>
<evidence type="ECO:0000256" key="2">
    <source>
        <dbReference type="ARBA" id="ARBA00004173"/>
    </source>
</evidence>
<keyword evidence="14" id="KW-1267">Proteomics identification</keyword>
<dbReference type="GO" id="GO:0006574">
    <property type="term" value="P:L-valine catabolic process"/>
    <property type="evidence" value="ECO:0007669"/>
    <property type="project" value="UniProtKB-UniRule"/>
</dbReference>
<dbReference type="InterPro" id="IPR029045">
    <property type="entry name" value="ClpP/crotonase-like_dom_sf"/>
</dbReference>
<evidence type="ECO:0000256" key="7">
    <source>
        <dbReference type="ARBA" id="ARBA00023128"/>
    </source>
</evidence>
<evidence type="ECO:0000256" key="8">
    <source>
        <dbReference type="ARBA" id="ARBA00024871"/>
    </source>
</evidence>
<feature type="domain" description="Enoyl-CoA hydratase/isomerase" evidence="10">
    <location>
        <begin position="101"/>
        <end position="348"/>
    </location>
</feature>
<keyword evidence="5" id="KW-0101">Branched-chain amino acid catabolism</keyword>
<dbReference type="NCBIfam" id="NF004127">
    <property type="entry name" value="PRK05617.1"/>
    <property type="match status" value="1"/>
</dbReference>
<dbReference type="Bgee" id="ENSECAG00000023666">
    <property type="expression patterns" value="Expressed in adult mammalian kidney and 23 other cell types or tissues"/>
</dbReference>
<sequence>MRSGEMWRLLSRFNSFRRTHVILQHLRMSKHTDAAEVLLERKGCAGVITLNRPKLLNTLTVGMIRQIYTQLKKWEQDPETFLIIIKGAGGKAFCAGGDIRASYRKPYVALIHGITMGGGVGVSVHGQFRVATEKSLFAMPETAIGLFPDVGGGYFLPRLQGKLGYFLGLTGFRLKGRDVYTAGIATHFVDSEKLDTLEEDLSALKAPSSENVADVLETYHTKSKIDRDKSFILEEHMDKINSCFSANTVEQIIENLRQDGSSFALEQLKVINKMSPTSLKITLRQLMEGSSKTLQEVLTMEYRLSQSCMRGHDFYEGVRALLIDKDQSPKWKPADLKEVTDEDLNNHFKSLGHNDLKF</sequence>
<evidence type="ECO:0000256" key="4">
    <source>
        <dbReference type="ARBA" id="ARBA00005254"/>
    </source>
</evidence>
<evidence type="ECO:0000313" key="13">
    <source>
        <dbReference type="VGNC" id="VGNC:51457"/>
    </source>
</evidence>
<dbReference type="GO" id="GO:0005739">
    <property type="term" value="C:mitochondrion"/>
    <property type="evidence" value="ECO:0007669"/>
    <property type="project" value="UniProtKB-SubCell"/>
</dbReference>
<dbReference type="AlphaFoldDB" id="A0A3Q2H0V8"/>
<dbReference type="CDD" id="cd06558">
    <property type="entry name" value="crotonase-like"/>
    <property type="match status" value="1"/>
</dbReference>
<evidence type="ECO:0000256" key="5">
    <source>
        <dbReference type="ARBA" id="ARBA00022456"/>
    </source>
</evidence>
<evidence type="ECO:0000256" key="1">
    <source>
        <dbReference type="ARBA" id="ARBA00001709"/>
    </source>
</evidence>
<comment type="pathway">
    <text evidence="3 9">Amino-acid degradation; L-valine degradation.</text>
</comment>
<dbReference type="Gene3D" id="3.90.226.10">
    <property type="entry name" value="2-enoyl-CoA Hydratase, Chain A, domain 1"/>
    <property type="match status" value="1"/>
</dbReference>
<organism evidence="11 12">
    <name type="scientific">Equus caballus</name>
    <name type="common">Horse</name>
    <dbReference type="NCBI Taxonomy" id="9796"/>
    <lineage>
        <taxon>Eukaryota</taxon>
        <taxon>Metazoa</taxon>
        <taxon>Chordata</taxon>
        <taxon>Craniata</taxon>
        <taxon>Vertebrata</taxon>
        <taxon>Euteleostomi</taxon>
        <taxon>Mammalia</taxon>
        <taxon>Eutheria</taxon>
        <taxon>Laurasiatheria</taxon>
        <taxon>Perissodactyla</taxon>
        <taxon>Equidae</taxon>
        <taxon>Equus</taxon>
    </lineage>
</organism>
<evidence type="ECO:0007829" key="14">
    <source>
        <dbReference type="PeptideAtlas" id="A0A3Q2H0V8"/>
    </source>
</evidence>
<comment type="similarity">
    <text evidence="4 9">Belongs to the enoyl-CoA hydratase/isomerase family.</text>
</comment>
<dbReference type="PANTHER" id="PTHR43176:SF3">
    <property type="entry name" value="3-HYDROXYISOBUTYRYL-COA HYDROLASE, MITOCHONDRIAL"/>
    <property type="match status" value="1"/>
</dbReference>
<dbReference type="UniPathway" id="UPA00362"/>
<comment type="catalytic activity">
    <reaction evidence="1 9">
        <text>3-hydroxy-2-methylpropanoyl-CoA + H2O = 3-hydroxy-2-methylpropanoate + CoA + H(+)</text>
        <dbReference type="Rhea" id="RHEA:20888"/>
        <dbReference type="ChEBI" id="CHEBI:11805"/>
        <dbReference type="ChEBI" id="CHEBI:15377"/>
        <dbReference type="ChEBI" id="CHEBI:15378"/>
        <dbReference type="ChEBI" id="CHEBI:57287"/>
        <dbReference type="ChEBI" id="CHEBI:57340"/>
        <dbReference type="EC" id="3.1.2.4"/>
    </reaction>
</comment>
<dbReference type="FunFam" id="3.90.226.10:FF:000026">
    <property type="entry name" value="3-hydroxyisobutyryl-CoA hydrolase, mitochondrial"/>
    <property type="match status" value="1"/>
</dbReference>
<reference evidence="11" key="3">
    <citation type="submission" date="2025-09" db="UniProtKB">
        <authorList>
            <consortium name="Ensembl"/>
        </authorList>
    </citation>
    <scope>IDENTIFICATION</scope>
    <source>
        <strain evidence="11">Thoroughbred</strain>
    </source>
</reference>
<keyword evidence="12" id="KW-1185">Reference proteome</keyword>
<dbReference type="GeneTree" id="ENSGT00890000139491"/>
<evidence type="ECO:0000256" key="6">
    <source>
        <dbReference type="ARBA" id="ARBA00022801"/>
    </source>
</evidence>
<accession>A0A3Q2H0V8</accession>
<keyword evidence="7 9" id="KW-0496">Mitochondrion</keyword>
<name>A0A3Q2H0V8_HORSE</name>
<proteinExistence type="evidence at protein level"/>
<dbReference type="GO" id="GO:0003860">
    <property type="term" value="F:3-hydroxyisobutyryl-CoA hydrolase activity"/>
    <property type="evidence" value="ECO:0007669"/>
    <property type="project" value="UniProtKB-UniRule"/>
</dbReference>
<reference evidence="11 12" key="1">
    <citation type="journal article" date="2009" name="Science">
        <title>Genome sequence, comparative analysis, and population genetics of the domestic horse.</title>
        <authorList>
            <consortium name="Broad Institute Genome Sequencing Platform"/>
            <consortium name="Broad Institute Whole Genome Assembly Team"/>
            <person name="Wade C.M."/>
            <person name="Giulotto E."/>
            <person name="Sigurdsson S."/>
            <person name="Zoli M."/>
            <person name="Gnerre S."/>
            <person name="Imsland F."/>
            <person name="Lear T.L."/>
            <person name="Adelson D.L."/>
            <person name="Bailey E."/>
            <person name="Bellone R.R."/>
            <person name="Bloecker H."/>
            <person name="Distl O."/>
            <person name="Edgar R.C."/>
            <person name="Garber M."/>
            <person name="Leeb T."/>
            <person name="Mauceli E."/>
            <person name="MacLeod J.N."/>
            <person name="Penedo M.C.T."/>
            <person name="Raison J.M."/>
            <person name="Sharpe T."/>
            <person name="Vogel J."/>
            <person name="Andersson L."/>
            <person name="Antczak D.F."/>
            <person name="Biagi T."/>
            <person name="Binns M.M."/>
            <person name="Chowdhary B.P."/>
            <person name="Coleman S.J."/>
            <person name="Della Valle G."/>
            <person name="Fryc S."/>
            <person name="Guerin G."/>
            <person name="Hasegawa T."/>
            <person name="Hill E.W."/>
            <person name="Jurka J."/>
            <person name="Kiialainen A."/>
            <person name="Lindgren G."/>
            <person name="Liu J."/>
            <person name="Magnani E."/>
            <person name="Mickelson J.R."/>
            <person name="Murray J."/>
            <person name="Nergadze S.G."/>
            <person name="Onofrio R."/>
            <person name="Pedroni S."/>
            <person name="Piras M.F."/>
            <person name="Raudsepp T."/>
            <person name="Rocchi M."/>
            <person name="Roeed K.H."/>
            <person name="Ryder O.A."/>
            <person name="Searle S."/>
            <person name="Skow L."/>
            <person name="Swinburne J.E."/>
            <person name="Syvaenen A.C."/>
            <person name="Tozaki T."/>
            <person name="Valberg S.J."/>
            <person name="Vaudin M."/>
            <person name="White J.R."/>
            <person name="Zody M.C."/>
            <person name="Lander E.S."/>
            <person name="Lindblad-Toh K."/>
        </authorList>
    </citation>
    <scope>NUCLEOTIDE SEQUENCE [LARGE SCALE GENOMIC DNA]</scope>
    <source>
        <strain evidence="11 12">Thoroughbred</strain>
    </source>
</reference>
<dbReference type="Ensembl" id="ENSECAT00000053727.3">
    <property type="protein sequence ID" value="ENSECAP00000027039.2"/>
    <property type="gene ID" value="ENSECAG00000023666.4"/>
</dbReference>
<comment type="subcellular location">
    <subcellularLocation>
        <location evidence="2 9">Mitochondrion</location>
    </subcellularLocation>
</comment>
<dbReference type="InterPro" id="IPR032259">
    <property type="entry name" value="HIBYL-CoA-H"/>
</dbReference>
<evidence type="ECO:0000313" key="11">
    <source>
        <dbReference type="Ensembl" id="ENSECAP00000027039.2"/>
    </source>
</evidence>
<dbReference type="PANTHER" id="PTHR43176">
    <property type="entry name" value="3-HYDROXYISOBUTYRYL-COA HYDROLASE-RELATED"/>
    <property type="match status" value="1"/>
</dbReference>